<evidence type="ECO:0000256" key="4">
    <source>
        <dbReference type="ARBA" id="ARBA00023163"/>
    </source>
</evidence>
<dbReference type="Proteomes" id="UP000249915">
    <property type="component" value="Unassembled WGS sequence"/>
</dbReference>
<organism evidence="5 6">
    <name type="scientific">Prauserella muralis</name>
    <dbReference type="NCBI Taxonomy" id="588067"/>
    <lineage>
        <taxon>Bacteria</taxon>
        <taxon>Bacillati</taxon>
        <taxon>Actinomycetota</taxon>
        <taxon>Actinomycetes</taxon>
        <taxon>Pseudonocardiales</taxon>
        <taxon>Pseudonocardiaceae</taxon>
        <taxon>Prauserella</taxon>
    </lineage>
</organism>
<dbReference type="GO" id="GO:0003700">
    <property type="term" value="F:DNA-binding transcription factor activity"/>
    <property type="evidence" value="ECO:0007669"/>
    <property type="project" value="InterPro"/>
</dbReference>
<evidence type="ECO:0000256" key="2">
    <source>
        <dbReference type="ARBA" id="ARBA00023015"/>
    </source>
</evidence>
<name>A0A2V4AV10_9PSEU</name>
<protein>
    <submittedName>
        <fullName evidence="5">LysR family transcriptional regulator</fullName>
    </submittedName>
</protein>
<dbReference type="GO" id="GO:0032993">
    <property type="term" value="C:protein-DNA complex"/>
    <property type="evidence" value="ECO:0007669"/>
    <property type="project" value="TreeGrafter"/>
</dbReference>
<keyword evidence="4" id="KW-0804">Transcription</keyword>
<dbReference type="PROSITE" id="PS50931">
    <property type="entry name" value="HTH_LYSR"/>
    <property type="match status" value="1"/>
</dbReference>
<keyword evidence="3" id="KW-0238">DNA-binding</keyword>
<evidence type="ECO:0000313" key="6">
    <source>
        <dbReference type="Proteomes" id="UP000249915"/>
    </source>
</evidence>
<dbReference type="InterPro" id="IPR036390">
    <property type="entry name" value="WH_DNA-bd_sf"/>
</dbReference>
<dbReference type="Gene3D" id="3.40.190.10">
    <property type="entry name" value="Periplasmic binding protein-like II"/>
    <property type="match status" value="2"/>
</dbReference>
<dbReference type="GO" id="GO:0003677">
    <property type="term" value="F:DNA binding"/>
    <property type="evidence" value="ECO:0007669"/>
    <property type="project" value="UniProtKB-KW"/>
</dbReference>
<evidence type="ECO:0000256" key="1">
    <source>
        <dbReference type="ARBA" id="ARBA00009437"/>
    </source>
</evidence>
<dbReference type="PRINTS" id="PR00039">
    <property type="entry name" value="HTHLYSR"/>
</dbReference>
<comment type="caution">
    <text evidence="5">The sequence shown here is derived from an EMBL/GenBank/DDBJ whole genome shotgun (WGS) entry which is preliminary data.</text>
</comment>
<proteinExistence type="inferred from homology"/>
<dbReference type="PANTHER" id="PTHR30346:SF0">
    <property type="entry name" value="HCA OPERON TRANSCRIPTIONAL ACTIVATOR HCAR"/>
    <property type="match status" value="1"/>
</dbReference>
<comment type="similarity">
    <text evidence="1">Belongs to the LysR transcriptional regulatory family.</text>
</comment>
<dbReference type="PANTHER" id="PTHR30346">
    <property type="entry name" value="TRANSCRIPTIONAL DUAL REGULATOR HCAR-RELATED"/>
    <property type="match status" value="1"/>
</dbReference>
<dbReference type="Gene3D" id="1.10.10.10">
    <property type="entry name" value="Winged helix-like DNA-binding domain superfamily/Winged helix DNA-binding domain"/>
    <property type="match status" value="1"/>
</dbReference>
<dbReference type="InterPro" id="IPR036388">
    <property type="entry name" value="WH-like_DNA-bd_sf"/>
</dbReference>
<gene>
    <name evidence="5" type="ORF">BAY60_31920</name>
</gene>
<dbReference type="SUPFAM" id="SSF46785">
    <property type="entry name" value="Winged helix' DNA-binding domain"/>
    <property type="match status" value="1"/>
</dbReference>
<dbReference type="InterPro" id="IPR005119">
    <property type="entry name" value="LysR_subst-bd"/>
</dbReference>
<dbReference type="InterPro" id="IPR000847">
    <property type="entry name" value="LysR_HTH_N"/>
</dbReference>
<dbReference type="EMBL" id="MASW01000007">
    <property type="protein sequence ID" value="PXY19367.1"/>
    <property type="molecule type" value="Genomic_DNA"/>
</dbReference>
<accession>A0A2V4AV10</accession>
<keyword evidence="6" id="KW-1185">Reference proteome</keyword>
<dbReference type="Pfam" id="PF03466">
    <property type="entry name" value="LysR_substrate"/>
    <property type="match status" value="1"/>
</dbReference>
<evidence type="ECO:0000313" key="5">
    <source>
        <dbReference type="EMBL" id="PXY19367.1"/>
    </source>
</evidence>
<keyword evidence="2" id="KW-0805">Transcription regulation</keyword>
<dbReference type="OrthoDB" id="3181812at2"/>
<dbReference type="RefSeq" id="WP_112285296.1">
    <property type="nucleotide sequence ID" value="NZ_MASW01000007.1"/>
</dbReference>
<reference evidence="5 6" key="1">
    <citation type="submission" date="2016-07" db="EMBL/GenBank/DDBJ databases">
        <title>Draft genome sequence of Prauserella muralis DSM 45305, isolated from a mould-covered wall in an indoor environment.</title>
        <authorList>
            <person name="Ruckert C."/>
            <person name="Albersmeier A."/>
            <person name="Jiang C.-L."/>
            <person name="Jiang Y."/>
            <person name="Kalinowski J."/>
            <person name="Schneider O."/>
            <person name="Winkler A."/>
            <person name="Zotchev S.B."/>
        </authorList>
    </citation>
    <scope>NUCLEOTIDE SEQUENCE [LARGE SCALE GENOMIC DNA]</scope>
    <source>
        <strain evidence="5 6">DSM 45305</strain>
    </source>
</reference>
<dbReference type="SUPFAM" id="SSF53850">
    <property type="entry name" value="Periplasmic binding protein-like II"/>
    <property type="match status" value="1"/>
</dbReference>
<evidence type="ECO:0000256" key="3">
    <source>
        <dbReference type="ARBA" id="ARBA00023125"/>
    </source>
</evidence>
<dbReference type="Pfam" id="PF00126">
    <property type="entry name" value="HTH_1"/>
    <property type="match status" value="1"/>
</dbReference>
<sequence length="321" mass="35932">MDLDLAQVRAFVVTAELRNFSRAAERLFVTQQALSKRIGRLESALGARLFVRTNRMVELTTEAERFLPAARELVRANDTAIAALARDDAPVRADLLDNRLSPMFMLRRMAEREPGLRVERGWRGGLAHAIDPLLRGEVEVAFGRVRDLDRELPAELEHRLVRLEPLVALLAPEHPLAGGDVVPMTALREEGIWLPSSSGPGEWTAFLGRLSEAFDVPIDRSGISYDLRHTLEQTRYGRRRVTLAGADMELAPDLNLRVLPFEPSPLFPWSVVWRGGRPRPAVARLLELVLRTSRAEDWCAHDPARCWIPDPVSAGAAGTRR</sequence>
<dbReference type="AlphaFoldDB" id="A0A2V4AV10"/>